<dbReference type="GO" id="GO:0006520">
    <property type="term" value="P:amino acid metabolic process"/>
    <property type="evidence" value="ECO:0007669"/>
    <property type="project" value="InterPro"/>
</dbReference>
<proteinExistence type="inferred from homology"/>
<dbReference type="SUPFAM" id="SSF53383">
    <property type="entry name" value="PLP-dependent transferases"/>
    <property type="match status" value="1"/>
</dbReference>
<comment type="similarity">
    <text evidence="2 8">Belongs to the class-I pyridoxal-phosphate-dependent aminotransferase family.</text>
</comment>
<dbReference type="InterPro" id="IPR050596">
    <property type="entry name" value="AspAT/PAT-like"/>
</dbReference>
<dbReference type="OrthoDB" id="9763453at2"/>
<dbReference type="EMBL" id="AWXZ01000018">
    <property type="protein sequence ID" value="ESR25749.1"/>
    <property type="molecule type" value="Genomic_DNA"/>
</dbReference>
<keyword evidence="5 8" id="KW-0808">Transferase</keyword>
<accession>V4RK93</accession>
<evidence type="ECO:0000256" key="7">
    <source>
        <dbReference type="ARBA" id="ARBA00049185"/>
    </source>
</evidence>
<evidence type="ECO:0000256" key="5">
    <source>
        <dbReference type="ARBA" id="ARBA00022679"/>
    </source>
</evidence>
<name>V4RK93_9HYPH</name>
<dbReference type="PANTHER" id="PTHR46383:SF1">
    <property type="entry name" value="ASPARTATE AMINOTRANSFERASE"/>
    <property type="match status" value="1"/>
</dbReference>
<dbReference type="InterPro" id="IPR015421">
    <property type="entry name" value="PyrdxlP-dep_Trfase_major"/>
</dbReference>
<organism evidence="10 11">
    <name type="scientific">Lutibaculum baratangense AMV1</name>
    <dbReference type="NCBI Taxonomy" id="631454"/>
    <lineage>
        <taxon>Bacteria</taxon>
        <taxon>Pseudomonadati</taxon>
        <taxon>Pseudomonadota</taxon>
        <taxon>Alphaproteobacteria</taxon>
        <taxon>Hyphomicrobiales</taxon>
        <taxon>Tepidamorphaceae</taxon>
        <taxon>Lutibaculum</taxon>
    </lineage>
</organism>
<evidence type="ECO:0000256" key="3">
    <source>
        <dbReference type="ARBA" id="ARBA00011738"/>
    </source>
</evidence>
<dbReference type="InterPro" id="IPR015424">
    <property type="entry name" value="PyrdxlP-dep_Trfase"/>
</dbReference>
<keyword evidence="6" id="KW-0663">Pyridoxal phosphate</keyword>
<comment type="cofactor">
    <cofactor evidence="1 8">
        <name>pyridoxal 5'-phosphate</name>
        <dbReference type="ChEBI" id="CHEBI:597326"/>
    </cofactor>
</comment>
<gene>
    <name evidence="10" type="ORF">N177_1582</name>
</gene>
<feature type="domain" description="Aminotransferase class I/classII large" evidence="9">
    <location>
        <begin position="33"/>
        <end position="382"/>
    </location>
</feature>
<dbReference type="STRING" id="631454.N177_1582"/>
<dbReference type="InterPro" id="IPR004838">
    <property type="entry name" value="NHTrfase_class1_PyrdxlP-BS"/>
</dbReference>
<dbReference type="CDD" id="cd00609">
    <property type="entry name" value="AAT_like"/>
    <property type="match status" value="1"/>
</dbReference>
<dbReference type="AlphaFoldDB" id="V4RK93"/>
<sequence>MRFAERVDRLSGDGPAAWAIHSEAVRARARGEDVIVMSVGDPDFATPDRVTEAGVRALRQGDTHYTEIKGRPALRSAIAAETMRNGGPQVTADNVIVMAGAQNALFAAAMCLFSPGDEVIALDPMYVTYEATVAAAGAKLVRVPARADGTFRPDLAALEAAVTPRSRAILIATPNNPSGVALDQAEIEAIAEVARRHDLWVVSDEVYAELIFDGGHRSIAALPGMAGRTATVSSLSKSQAMTGWRAGWLVGPTELVSHVENLSLCMLYGSPGFVQEAAVMALTEARDEMGRMREIYRRRRDLVLEGLTGVPGIRTVAPQAGMFLLLDVRETGMSALDFAWALYRETGVSVLDGAAFGTSTSGHVRLSYTLGEDRLREGCARIRSFAESLGHNAATRTAGA</sequence>
<dbReference type="PATRIC" id="fig|631454.5.peg.1563"/>
<evidence type="ECO:0000259" key="9">
    <source>
        <dbReference type="Pfam" id="PF00155"/>
    </source>
</evidence>
<dbReference type="FunFam" id="3.40.640.10:FF:000033">
    <property type="entry name" value="Aspartate aminotransferase"/>
    <property type="match status" value="1"/>
</dbReference>
<evidence type="ECO:0000256" key="2">
    <source>
        <dbReference type="ARBA" id="ARBA00007441"/>
    </source>
</evidence>
<dbReference type="InterPro" id="IPR015422">
    <property type="entry name" value="PyrdxlP-dep_Trfase_small"/>
</dbReference>
<comment type="caution">
    <text evidence="10">The sequence shown here is derived from an EMBL/GenBank/DDBJ whole genome shotgun (WGS) entry which is preliminary data.</text>
</comment>
<dbReference type="EC" id="2.6.1.-" evidence="8"/>
<dbReference type="PROSITE" id="PS00105">
    <property type="entry name" value="AA_TRANSFER_CLASS_1"/>
    <property type="match status" value="1"/>
</dbReference>
<comment type="catalytic activity">
    <reaction evidence="7">
        <text>L-aspartate + 2-oxoglutarate = oxaloacetate + L-glutamate</text>
        <dbReference type="Rhea" id="RHEA:21824"/>
        <dbReference type="ChEBI" id="CHEBI:16452"/>
        <dbReference type="ChEBI" id="CHEBI:16810"/>
        <dbReference type="ChEBI" id="CHEBI:29985"/>
        <dbReference type="ChEBI" id="CHEBI:29991"/>
        <dbReference type="EC" id="2.6.1.1"/>
    </reaction>
</comment>
<dbReference type="Gene3D" id="3.90.1150.10">
    <property type="entry name" value="Aspartate Aminotransferase, domain 1"/>
    <property type="match status" value="1"/>
</dbReference>
<dbReference type="Pfam" id="PF00155">
    <property type="entry name" value="Aminotran_1_2"/>
    <property type="match status" value="1"/>
</dbReference>
<evidence type="ECO:0000313" key="11">
    <source>
        <dbReference type="Proteomes" id="UP000017819"/>
    </source>
</evidence>
<dbReference type="InterPro" id="IPR004839">
    <property type="entry name" value="Aminotransferase_I/II_large"/>
</dbReference>
<reference evidence="10 11" key="1">
    <citation type="journal article" date="2014" name="Genome Announc.">
        <title>Draft Genome Sequence of Lutibaculum baratangense Strain AMV1T, Isolated from a Mud Volcano in Andamans, India.</title>
        <authorList>
            <person name="Singh A."/>
            <person name="Sreenivas A."/>
            <person name="Sathyanarayana Reddy G."/>
            <person name="Pinnaka A.K."/>
            <person name="Shivaji S."/>
        </authorList>
    </citation>
    <scope>NUCLEOTIDE SEQUENCE [LARGE SCALE GENOMIC DNA]</scope>
    <source>
        <strain evidence="10 11">AMV1</strain>
    </source>
</reference>
<keyword evidence="11" id="KW-1185">Reference proteome</keyword>
<evidence type="ECO:0000313" key="10">
    <source>
        <dbReference type="EMBL" id="ESR25749.1"/>
    </source>
</evidence>
<dbReference type="eggNOG" id="COG0436">
    <property type="taxonomic scope" value="Bacteria"/>
</dbReference>
<comment type="subunit">
    <text evidence="3">Homodimer.</text>
</comment>
<evidence type="ECO:0000256" key="8">
    <source>
        <dbReference type="RuleBase" id="RU000481"/>
    </source>
</evidence>
<evidence type="ECO:0000256" key="4">
    <source>
        <dbReference type="ARBA" id="ARBA00022576"/>
    </source>
</evidence>
<dbReference type="GO" id="GO:0030170">
    <property type="term" value="F:pyridoxal phosphate binding"/>
    <property type="evidence" value="ECO:0007669"/>
    <property type="project" value="InterPro"/>
</dbReference>
<dbReference type="Gene3D" id="3.40.640.10">
    <property type="entry name" value="Type I PLP-dependent aspartate aminotransferase-like (Major domain)"/>
    <property type="match status" value="1"/>
</dbReference>
<dbReference type="GO" id="GO:0004069">
    <property type="term" value="F:L-aspartate:2-oxoglutarate aminotransferase activity"/>
    <property type="evidence" value="ECO:0007669"/>
    <property type="project" value="UniProtKB-EC"/>
</dbReference>
<dbReference type="PANTHER" id="PTHR46383">
    <property type="entry name" value="ASPARTATE AMINOTRANSFERASE"/>
    <property type="match status" value="1"/>
</dbReference>
<dbReference type="Proteomes" id="UP000017819">
    <property type="component" value="Unassembled WGS sequence"/>
</dbReference>
<protein>
    <recommendedName>
        <fullName evidence="8">Aminotransferase</fullName>
        <ecNumber evidence="8">2.6.1.-</ecNumber>
    </recommendedName>
</protein>
<dbReference type="RefSeq" id="WP_023431724.1">
    <property type="nucleotide sequence ID" value="NZ_AWXZ01000018.1"/>
</dbReference>
<evidence type="ECO:0000256" key="6">
    <source>
        <dbReference type="ARBA" id="ARBA00022898"/>
    </source>
</evidence>
<keyword evidence="4 8" id="KW-0032">Aminotransferase</keyword>
<evidence type="ECO:0000256" key="1">
    <source>
        <dbReference type="ARBA" id="ARBA00001933"/>
    </source>
</evidence>